<keyword evidence="2" id="KW-0413">Isomerase</keyword>
<dbReference type="PANTHER" id="PTHR12110">
    <property type="entry name" value="HYDROXYPYRUVATE ISOMERASE"/>
    <property type="match status" value="1"/>
</dbReference>
<proteinExistence type="predicted"/>
<keyword evidence="3" id="KW-1185">Reference proteome</keyword>
<evidence type="ECO:0000313" key="2">
    <source>
        <dbReference type="EMBL" id="MFA9477978.1"/>
    </source>
</evidence>
<dbReference type="InterPro" id="IPR036237">
    <property type="entry name" value="Xyl_isomerase-like_sf"/>
</dbReference>
<dbReference type="SUPFAM" id="SSF51658">
    <property type="entry name" value="Xylose isomerase-like"/>
    <property type="match status" value="1"/>
</dbReference>
<dbReference type="Proteomes" id="UP001575105">
    <property type="component" value="Unassembled WGS sequence"/>
</dbReference>
<sequence>MTWTFSAFADEAGGSIDEQIAALQRVNMKFIDPRSVDGHNITALPEDVAKQAQQKLEAAGITVQMYGSPIGKIDAVDDIEEDLQKLRHLAKMRDIFGCNAVRIFSYYNKTGLSHADWQQKATDNLKRLIELAEQLDLVLYHENESKIFGDKTDDVLAIAELRGPRLKLIYDFANYIRTGEAGWDSWQKCKAITDCFHFKDQRKNGEHMPMGQGETDAREILVDAAKAGWSGPCTLEPHLTHSKAVVATHSTGTGAHALADMSKSETFHLAATEAQKLMDELNITYS</sequence>
<organism evidence="2 3">
    <name type="scientific">Natronomicrosphaera hydrolytica</name>
    <dbReference type="NCBI Taxonomy" id="3242702"/>
    <lineage>
        <taxon>Bacteria</taxon>
        <taxon>Pseudomonadati</taxon>
        <taxon>Planctomycetota</taxon>
        <taxon>Phycisphaerae</taxon>
        <taxon>Phycisphaerales</taxon>
        <taxon>Phycisphaeraceae</taxon>
        <taxon>Natronomicrosphaera</taxon>
    </lineage>
</organism>
<reference evidence="2 3" key="1">
    <citation type="submission" date="2024-08" db="EMBL/GenBank/DDBJ databases">
        <title>Whole-genome sequencing of halo(alkali)philic microorganisms from hypersaline lakes.</title>
        <authorList>
            <person name="Sorokin D.Y."/>
            <person name="Merkel A.Y."/>
            <person name="Messina E."/>
            <person name="Yakimov M."/>
        </authorList>
    </citation>
    <scope>NUCLEOTIDE SEQUENCE [LARGE SCALE GENOMIC DNA]</scope>
    <source>
        <strain evidence="2 3">AB-hyl4</strain>
    </source>
</reference>
<dbReference type="RefSeq" id="WP_425344907.1">
    <property type="nucleotide sequence ID" value="NZ_JBGUBD010000004.1"/>
</dbReference>
<comment type="caution">
    <text evidence="2">The sequence shown here is derived from an EMBL/GenBank/DDBJ whole genome shotgun (WGS) entry which is preliminary data.</text>
</comment>
<dbReference type="PANTHER" id="PTHR12110:SF53">
    <property type="entry name" value="BLR5974 PROTEIN"/>
    <property type="match status" value="1"/>
</dbReference>
<evidence type="ECO:0000313" key="3">
    <source>
        <dbReference type="Proteomes" id="UP001575105"/>
    </source>
</evidence>
<dbReference type="EMBL" id="JBGUBD010000004">
    <property type="protein sequence ID" value="MFA9477978.1"/>
    <property type="molecule type" value="Genomic_DNA"/>
</dbReference>
<name>A0ABV4U4Y6_9BACT</name>
<dbReference type="Gene3D" id="3.20.20.150">
    <property type="entry name" value="Divalent-metal-dependent TIM barrel enzymes"/>
    <property type="match status" value="1"/>
</dbReference>
<dbReference type="Pfam" id="PF01261">
    <property type="entry name" value="AP_endonuc_2"/>
    <property type="match status" value="1"/>
</dbReference>
<dbReference type="InterPro" id="IPR050312">
    <property type="entry name" value="IolE/XylAMocC-like"/>
</dbReference>
<accession>A0ABV4U4Y6</accession>
<gene>
    <name evidence="2" type="ORF">ACERK3_06660</name>
</gene>
<dbReference type="GO" id="GO:0016853">
    <property type="term" value="F:isomerase activity"/>
    <property type="evidence" value="ECO:0007669"/>
    <property type="project" value="UniProtKB-KW"/>
</dbReference>
<feature type="domain" description="Xylose isomerase-like TIM barrel" evidence="1">
    <location>
        <begin position="37"/>
        <end position="238"/>
    </location>
</feature>
<protein>
    <submittedName>
        <fullName evidence="2">Sugar phosphate isomerase/epimerase family protein</fullName>
    </submittedName>
</protein>
<dbReference type="InterPro" id="IPR013022">
    <property type="entry name" value="Xyl_isomerase-like_TIM-brl"/>
</dbReference>
<evidence type="ECO:0000259" key="1">
    <source>
        <dbReference type="Pfam" id="PF01261"/>
    </source>
</evidence>